<name>A0A482V876_ASBVE</name>
<evidence type="ECO:0008006" key="3">
    <source>
        <dbReference type="Google" id="ProtNLM"/>
    </source>
</evidence>
<dbReference type="OrthoDB" id="25402at2759"/>
<sequence length="53" mass="6194">MNPIEHPWDDIDRAIRCRSNLPRNAQGLIVAVREKWRNIPQETINNLILGMSK</sequence>
<gene>
    <name evidence="1" type="ORF">BDFB_008627</name>
</gene>
<proteinExistence type="predicted"/>
<evidence type="ECO:0000313" key="2">
    <source>
        <dbReference type="Proteomes" id="UP000292052"/>
    </source>
</evidence>
<dbReference type="Gene3D" id="3.30.420.10">
    <property type="entry name" value="Ribonuclease H-like superfamily/Ribonuclease H"/>
    <property type="match status" value="1"/>
</dbReference>
<accession>A0A482V876</accession>
<reference evidence="1 2" key="1">
    <citation type="submission" date="2017-03" db="EMBL/GenBank/DDBJ databases">
        <title>Genome of the blue death feigning beetle - Asbolus verrucosus.</title>
        <authorList>
            <person name="Rider S.D."/>
        </authorList>
    </citation>
    <scope>NUCLEOTIDE SEQUENCE [LARGE SCALE GENOMIC DNA]</scope>
    <source>
        <strain evidence="1">Butters</strain>
        <tissue evidence="1">Head and leg muscle</tissue>
    </source>
</reference>
<dbReference type="EMBL" id="QDEB01128420">
    <property type="protein sequence ID" value="RZB39417.1"/>
    <property type="molecule type" value="Genomic_DNA"/>
</dbReference>
<comment type="caution">
    <text evidence="1">The sequence shown here is derived from an EMBL/GenBank/DDBJ whole genome shotgun (WGS) entry which is preliminary data.</text>
</comment>
<keyword evidence="2" id="KW-1185">Reference proteome</keyword>
<protein>
    <recommendedName>
        <fullName evidence="3">DDE 3 domain containing protein</fullName>
    </recommendedName>
</protein>
<evidence type="ECO:0000313" key="1">
    <source>
        <dbReference type="EMBL" id="RZB39417.1"/>
    </source>
</evidence>
<organism evidence="1 2">
    <name type="scientific">Asbolus verrucosus</name>
    <name type="common">Desert ironclad beetle</name>
    <dbReference type="NCBI Taxonomy" id="1661398"/>
    <lineage>
        <taxon>Eukaryota</taxon>
        <taxon>Metazoa</taxon>
        <taxon>Ecdysozoa</taxon>
        <taxon>Arthropoda</taxon>
        <taxon>Hexapoda</taxon>
        <taxon>Insecta</taxon>
        <taxon>Pterygota</taxon>
        <taxon>Neoptera</taxon>
        <taxon>Endopterygota</taxon>
        <taxon>Coleoptera</taxon>
        <taxon>Polyphaga</taxon>
        <taxon>Cucujiformia</taxon>
        <taxon>Tenebrionidae</taxon>
        <taxon>Pimeliinae</taxon>
        <taxon>Asbolus</taxon>
    </lineage>
</organism>
<dbReference type="AlphaFoldDB" id="A0A482V876"/>
<dbReference type="GO" id="GO:0003676">
    <property type="term" value="F:nucleic acid binding"/>
    <property type="evidence" value="ECO:0007669"/>
    <property type="project" value="InterPro"/>
</dbReference>
<dbReference type="InterPro" id="IPR036397">
    <property type="entry name" value="RNaseH_sf"/>
</dbReference>
<dbReference type="Proteomes" id="UP000292052">
    <property type="component" value="Unassembled WGS sequence"/>
</dbReference>